<feature type="transmembrane region" description="Helical" evidence="1">
    <location>
        <begin position="107"/>
        <end position="140"/>
    </location>
</feature>
<sequence>MSSKNVNAKMLMKMQTNLLVIRKIMNWKQQDLADKLDVTRQTIIRIESERKRIILKKTQYIAIRLLIEKEISKIVDDEERDNKSKMVSAILGDYDDMDDEIKKNVEIVALAGGALASGMTMASIMGGAAVISAAMFTLAVLKKETWLERLDIPENTDGDK</sequence>
<evidence type="ECO:0000256" key="1">
    <source>
        <dbReference type="SAM" id="Phobius"/>
    </source>
</evidence>
<gene>
    <name evidence="3" type="ORF">bhn_III007</name>
</gene>
<dbReference type="SUPFAM" id="SSF47413">
    <property type="entry name" value="lambda repressor-like DNA-binding domains"/>
    <property type="match status" value="1"/>
</dbReference>
<organism evidence="3 4">
    <name type="scientific">Butyrivibrio hungatei</name>
    <dbReference type="NCBI Taxonomy" id="185008"/>
    <lineage>
        <taxon>Bacteria</taxon>
        <taxon>Bacillati</taxon>
        <taxon>Bacillota</taxon>
        <taxon>Clostridia</taxon>
        <taxon>Lachnospirales</taxon>
        <taxon>Lachnospiraceae</taxon>
        <taxon>Butyrivibrio</taxon>
    </lineage>
</organism>
<keyword evidence="1" id="KW-0472">Membrane</keyword>
<evidence type="ECO:0000313" key="3">
    <source>
        <dbReference type="EMBL" id="AOZ94955.1"/>
    </source>
</evidence>
<protein>
    <submittedName>
        <fullName evidence="3">HTH domain-containing protein</fullName>
    </submittedName>
</protein>
<dbReference type="Proteomes" id="UP000179284">
    <property type="component" value="Chromosome II"/>
</dbReference>
<keyword evidence="1" id="KW-0812">Transmembrane</keyword>
<evidence type="ECO:0000259" key="2">
    <source>
        <dbReference type="PROSITE" id="PS50943"/>
    </source>
</evidence>
<reference evidence="4" key="1">
    <citation type="submission" date="2016-10" db="EMBL/GenBank/DDBJ databases">
        <title>The complete genome sequence of the rumen bacterium Butyrivibrio hungatei MB2003.</title>
        <authorList>
            <person name="Palevich N."/>
            <person name="Kelly W.J."/>
            <person name="Leahy S.C."/>
            <person name="Altermann E."/>
            <person name="Rakonjac J."/>
            <person name="Attwood G.T."/>
        </authorList>
    </citation>
    <scope>NUCLEOTIDE SEQUENCE [LARGE SCALE GENOMIC DNA]</scope>
    <source>
        <strain evidence="4">MB2003</strain>
    </source>
</reference>
<dbReference type="AlphaFoldDB" id="A0A1D9NYI2"/>
<dbReference type="InterPro" id="IPR001387">
    <property type="entry name" value="Cro/C1-type_HTH"/>
</dbReference>
<dbReference type="PROSITE" id="PS50943">
    <property type="entry name" value="HTH_CROC1"/>
    <property type="match status" value="1"/>
</dbReference>
<feature type="domain" description="HTH cro/C1-type" evidence="2">
    <location>
        <begin position="18"/>
        <end position="53"/>
    </location>
</feature>
<dbReference type="EMBL" id="CP017830">
    <property type="protein sequence ID" value="AOZ94955.1"/>
    <property type="molecule type" value="Genomic_DNA"/>
</dbReference>
<dbReference type="CDD" id="cd00093">
    <property type="entry name" value="HTH_XRE"/>
    <property type="match status" value="1"/>
</dbReference>
<dbReference type="GO" id="GO:0003677">
    <property type="term" value="F:DNA binding"/>
    <property type="evidence" value="ECO:0007669"/>
    <property type="project" value="InterPro"/>
</dbReference>
<dbReference type="Pfam" id="PF01381">
    <property type="entry name" value="HTH_3"/>
    <property type="match status" value="1"/>
</dbReference>
<keyword evidence="4" id="KW-1185">Reference proteome</keyword>
<dbReference type="Gene3D" id="1.10.260.40">
    <property type="entry name" value="lambda repressor-like DNA-binding domains"/>
    <property type="match status" value="1"/>
</dbReference>
<name>A0A1D9NYI2_9FIRM</name>
<keyword evidence="1" id="KW-1133">Transmembrane helix</keyword>
<proteinExistence type="predicted"/>
<dbReference type="KEGG" id="bhu:bhn_III007"/>
<evidence type="ECO:0000313" key="4">
    <source>
        <dbReference type="Proteomes" id="UP000179284"/>
    </source>
</evidence>
<dbReference type="InterPro" id="IPR010982">
    <property type="entry name" value="Lambda_DNA-bd_dom_sf"/>
</dbReference>
<accession>A0A1D9NYI2</accession>